<feature type="domain" description="EamA" evidence="7">
    <location>
        <begin position="17"/>
        <end position="143"/>
    </location>
</feature>
<dbReference type="PANTHER" id="PTHR22911">
    <property type="entry name" value="ACYL-MALONYL CONDENSING ENZYME-RELATED"/>
    <property type="match status" value="1"/>
</dbReference>
<reference evidence="8 9" key="1">
    <citation type="submission" date="2018-03" db="EMBL/GenBank/DDBJ databases">
        <title>Genomic Encyclopedia of Archaeal and Bacterial Type Strains, Phase II (KMG-II): from individual species to whole genera.</title>
        <authorList>
            <person name="Goeker M."/>
        </authorList>
    </citation>
    <scope>NUCLEOTIDE SEQUENCE [LARGE SCALE GENOMIC DNA]</scope>
    <source>
        <strain evidence="8 9">DSM 101533</strain>
    </source>
</reference>
<dbReference type="Proteomes" id="UP000238007">
    <property type="component" value="Unassembled WGS sequence"/>
</dbReference>
<accession>A0A2T0W4T3</accession>
<evidence type="ECO:0000313" key="8">
    <source>
        <dbReference type="EMBL" id="PRY80443.1"/>
    </source>
</evidence>
<dbReference type="RefSeq" id="WP_243394344.1">
    <property type="nucleotide sequence ID" value="NZ_PVTP01000001.1"/>
</dbReference>
<name>A0A2T0W4T3_9RHOB</name>
<dbReference type="InterPro" id="IPR000620">
    <property type="entry name" value="EamA_dom"/>
</dbReference>
<feature type="transmembrane region" description="Helical" evidence="6">
    <location>
        <begin position="210"/>
        <end position="229"/>
    </location>
</feature>
<feature type="transmembrane region" description="Helical" evidence="6">
    <location>
        <begin position="183"/>
        <end position="204"/>
    </location>
</feature>
<evidence type="ECO:0000256" key="6">
    <source>
        <dbReference type="SAM" id="Phobius"/>
    </source>
</evidence>
<sequence length="287" mass="30046">MIQMKTMNRGAIVGPLYFVIAGALFAGSNTAVQGAGMVYGVPSATIAFWQYALASIAVLPMVWTASWRSDRPLMHLLRVVLAAIGVQFWVAGLAVVPIWQAVALILTSPLFVTLGAGLFLKEHLSASRVIAVLVGAVGGAIILAPWKDAFQWAALMPVAAAAFWAGSSLVTKELTKTENAGTLTLALLVLLVPVNGLAAMGSGFTVTPEALWLVALAGLLVAGAQYLLARAYMVADAAYLQPFDHLKLPLNVALGIVFFGFAPPGMMWIGAGVIIGASGWVMRDEVG</sequence>
<protein>
    <submittedName>
        <fullName evidence="8">S-adenosylmethionine uptake transporter</fullName>
    </submittedName>
</protein>
<organism evidence="8 9">
    <name type="scientific">Yoonia maritima</name>
    <dbReference type="NCBI Taxonomy" id="1435347"/>
    <lineage>
        <taxon>Bacteria</taxon>
        <taxon>Pseudomonadati</taxon>
        <taxon>Pseudomonadota</taxon>
        <taxon>Alphaproteobacteria</taxon>
        <taxon>Rhodobacterales</taxon>
        <taxon>Paracoccaceae</taxon>
        <taxon>Yoonia</taxon>
    </lineage>
</organism>
<keyword evidence="3 6" id="KW-0812">Transmembrane</keyword>
<comment type="caution">
    <text evidence="8">The sequence shown here is derived from an EMBL/GenBank/DDBJ whole genome shotgun (WGS) entry which is preliminary data.</text>
</comment>
<dbReference type="GO" id="GO:0016020">
    <property type="term" value="C:membrane"/>
    <property type="evidence" value="ECO:0007669"/>
    <property type="project" value="UniProtKB-SubCell"/>
</dbReference>
<dbReference type="Pfam" id="PF00892">
    <property type="entry name" value="EamA"/>
    <property type="match status" value="1"/>
</dbReference>
<feature type="transmembrane region" description="Helical" evidence="6">
    <location>
        <begin position="44"/>
        <end position="63"/>
    </location>
</feature>
<feature type="transmembrane region" description="Helical" evidence="6">
    <location>
        <begin position="101"/>
        <end position="120"/>
    </location>
</feature>
<feature type="transmembrane region" description="Helical" evidence="6">
    <location>
        <begin position="129"/>
        <end position="146"/>
    </location>
</feature>
<dbReference type="AlphaFoldDB" id="A0A2T0W4T3"/>
<keyword evidence="5 6" id="KW-0472">Membrane</keyword>
<comment type="subcellular location">
    <subcellularLocation>
        <location evidence="1">Membrane</location>
        <topology evidence="1">Multi-pass membrane protein</topology>
    </subcellularLocation>
</comment>
<evidence type="ECO:0000256" key="2">
    <source>
        <dbReference type="ARBA" id="ARBA00009853"/>
    </source>
</evidence>
<keyword evidence="4 6" id="KW-1133">Transmembrane helix</keyword>
<feature type="transmembrane region" description="Helical" evidence="6">
    <location>
        <begin position="250"/>
        <end position="281"/>
    </location>
</feature>
<feature type="transmembrane region" description="Helical" evidence="6">
    <location>
        <begin position="152"/>
        <end position="171"/>
    </location>
</feature>
<comment type="similarity">
    <text evidence="2">Belongs to the drug/metabolite transporter (DMT) superfamily. 10 TMS drug/metabolite exporter (DME) (TC 2.A.7.3) family.</text>
</comment>
<evidence type="ECO:0000313" key="9">
    <source>
        <dbReference type="Proteomes" id="UP000238007"/>
    </source>
</evidence>
<proteinExistence type="inferred from homology"/>
<evidence type="ECO:0000256" key="5">
    <source>
        <dbReference type="ARBA" id="ARBA00023136"/>
    </source>
</evidence>
<dbReference type="EMBL" id="PVTP01000001">
    <property type="protein sequence ID" value="PRY80443.1"/>
    <property type="molecule type" value="Genomic_DNA"/>
</dbReference>
<keyword evidence="9" id="KW-1185">Reference proteome</keyword>
<feature type="transmembrane region" description="Helical" evidence="6">
    <location>
        <begin position="75"/>
        <end position="95"/>
    </location>
</feature>
<gene>
    <name evidence="8" type="ORF">CLV80_101297</name>
</gene>
<evidence type="ECO:0000256" key="1">
    <source>
        <dbReference type="ARBA" id="ARBA00004141"/>
    </source>
</evidence>
<dbReference type="PANTHER" id="PTHR22911:SF6">
    <property type="entry name" value="SOLUTE CARRIER FAMILY 35 MEMBER G1"/>
    <property type="match status" value="1"/>
</dbReference>
<dbReference type="SUPFAM" id="SSF103481">
    <property type="entry name" value="Multidrug resistance efflux transporter EmrE"/>
    <property type="match status" value="2"/>
</dbReference>
<evidence type="ECO:0000259" key="7">
    <source>
        <dbReference type="Pfam" id="PF00892"/>
    </source>
</evidence>
<evidence type="ECO:0000256" key="3">
    <source>
        <dbReference type="ARBA" id="ARBA00022692"/>
    </source>
</evidence>
<evidence type="ECO:0000256" key="4">
    <source>
        <dbReference type="ARBA" id="ARBA00022989"/>
    </source>
</evidence>
<dbReference type="InterPro" id="IPR037185">
    <property type="entry name" value="EmrE-like"/>
</dbReference>